<dbReference type="GO" id="GO:0016020">
    <property type="term" value="C:membrane"/>
    <property type="evidence" value="ECO:0007669"/>
    <property type="project" value="UniProtKB-SubCell"/>
</dbReference>
<dbReference type="Proteomes" id="UP000242457">
    <property type="component" value="Unassembled WGS sequence"/>
</dbReference>
<keyword evidence="7" id="KW-0762">Sugar transport</keyword>
<feature type="transmembrane region" description="Helical" evidence="5">
    <location>
        <begin position="239"/>
        <end position="264"/>
    </location>
</feature>
<dbReference type="Pfam" id="PF00083">
    <property type="entry name" value="Sugar_tr"/>
    <property type="match status" value="1"/>
</dbReference>
<feature type="domain" description="Major facilitator superfamily (MFS) profile" evidence="6">
    <location>
        <begin position="5"/>
        <end position="374"/>
    </location>
</feature>
<feature type="transmembrane region" description="Helical" evidence="5">
    <location>
        <begin position="276"/>
        <end position="297"/>
    </location>
</feature>
<dbReference type="PROSITE" id="PS00217">
    <property type="entry name" value="SUGAR_TRANSPORT_2"/>
    <property type="match status" value="1"/>
</dbReference>
<evidence type="ECO:0000256" key="2">
    <source>
        <dbReference type="ARBA" id="ARBA00022692"/>
    </source>
</evidence>
<evidence type="ECO:0000256" key="1">
    <source>
        <dbReference type="ARBA" id="ARBA00004141"/>
    </source>
</evidence>
<feature type="transmembrane region" description="Helical" evidence="5">
    <location>
        <begin position="73"/>
        <end position="93"/>
    </location>
</feature>
<keyword evidence="4 5" id="KW-0472">Membrane</keyword>
<dbReference type="GO" id="GO:0022857">
    <property type="term" value="F:transmembrane transporter activity"/>
    <property type="evidence" value="ECO:0007669"/>
    <property type="project" value="InterPro"/>
</dbReference>
<evidence type="ECO:0000256" key="5">
    <source>
        <dbReference type="SAM" id="Phobius"/>
    </source>
</evidence>
<evidence type="ECO:0000256" key="4">
    <source>
        <dbReference type="ARBA" id="ARBA00023136"/>
    </source>
</evidence>
<dbReference type="InterPro" id="IPR020846">
    <property type="entry name" value="MFS_dom"/>
</dbReference>
<keyword evidence="8" id="KW-1185">Reference proteome</keyword>
<dbReference type="PANTHER" id="PTHR48021:SF46">
    <property type="entry name" value="MAJOR FACILITATOR SUPERFAMILY (MFS) PROFILE DOMAIN-CONTAINING PROTEIN"/>
    <property type="match status" value="1"/>
</dbReference>
<name>A0A2A3E5L7_APICC</name>
<dbReference type="STRING" id="94128.A0A2A3E5L7"/>
<keyword evidence="2 5" id="KW-0812">Transmembrane</keyword>
<reference evidence="7 8" key="1">
    <citation type="submission" date="2014-07" db="EMBL/GenBank/DDBJ databases">
        <title>Genomic and transcriptomic analysis on Apis cerana provide comprehensive insights into honey bee biology.</title>
        <authorList>
            <person name="Diao Q."/>
            <person name="Sun L."/>
            <person name="Zheng H."/>
            <person name="Zheng H."/>
            <person name="Xu S."/>
            <person name="Wang S."/>
            <person name="Zeng Z."/>
            <person name="Hu F."/>
            <person name="Su S."/>
            <person name="Wu J."/>
        </authorList>
    </citation>
    <scope>NUCLEOTIDE SEQUENCE [LARGE SCALE GENOMIC DNA]</scope>
    <source>
        <tissue evidence="7">Pupae without intestine</tissue>
    </source>
</reference>
<feature type="transmembrane region" description="Helical" evidence="5">
    <location>
        <begin position="7"/>
        <end position="26"/>
    </location>
</feature>
<feature type="transmembrane region" description="Helical" evidence="5">
    <location>
        <begin position="46"/>
        <end position="66"/>
    </location>
</feature>
<protein>
    <submittedName>
        <fullName evidence="7">Solute carrier family 2, facilitated glucose transporter member</fullName>
    </submittedName>
</protein>
<evidence type="ECO:0000313" key="8">
    <source>
        <dbReference type="Proteomes" id="UP000242457"/>
    </source>
</evidence>
<dbReference type="InterPro" id="IPR005829">
    <property type="entry name" value="Sugar_transporter_CS"/>
</dbReference>
<keyword evidence="7" id="KW-0813">Transport</keyword>
<dbReference type="OrthoDB" id="6133115at2759"/>
<dbReference type="InterPro" id="IPR050549">
    <property type="entry name" value="MFS_Trehalose_Transporter"/>
</dbReference>
<dbReference type="SUPFAM" id="SSF103473">
    <property type="entry name" value="MFS general substrate transporter"/>
    <property type="match status" value="1"/>
</dbReference>
<sequence length="374" mass="42268">MSNIKLYLVTFVVCLAQLNGGLFLGWTSPMIIDGLPFEITTSEASWLMSMFKLGMSFGCFVSIFIADFIGRKISILLAIIPTCLSWLLIVWNSTTMNLYIARFIGGIANGIIFTSGSMFVTEISPTYIRGALCSCFILMDYCGNLLGYVIGSLGTVQQYSYVALSLAMLQFVMFIWFPETPYYLLRQKKFEAAMDSLIFLRDSADVSEEMDSIMVWDVGNKGTLSSIFNLISQSGGKKIIFISIGVMMLQAFSGSIILIGYQTIFENYNGELQEAYTSIVLITMHLISSLFFIRYLFLCAGKLYIYYGSTNVTFDSDIILRYEHLVGIGHSALRYYKRNISDIRESNVCQLLFLRKLHVVVHYVACLECRRVRI</sequence>
<dbReference type="PROSITE" id="PS00216">
    <property type="entry name" value="SUGAR_TRANSPORT_1"/>
    <property type="match status" value="1"/>
</dbReference>
<proteinExistence type="predicted"/>
<accession>A0A2A3E5L7</accession>
<dbReference type="PROSITE" id="PS50850">
    <property type="entry name" value="MFS"/>
    <property type="match status" value="1"/>
</dbReference>
<comment type="subcellular location">
    <subcellularLocation>
        <location evidence="1">Membrane</location>
        <topology evidence="1">Multi-pass membrane protein</topology>
    </subcellularLocation>
</comment>
<dbReference type="PANTHER" id="PTHR48021">
    <property type="match status" value="1"/>
</dbReference>
<organism evidence="7 8">
    <name type="scientific">Apis cerana cerana</name>
    <name type="common">Oriental honeybee</name>
    <dbReference type="NCBI Taxonomy" id="94128"/>
    <lineage>
        <taxon>Eukaryota</taxon>
        <taxon>Metazoa</taxon>
        <taxon>Ecdysozoa</taxon>
        <taxon>Arthropoda</taxon>
        <taxon>Hexapoda</taxon>
        <taxon>Insecta</taxon>
        <taxon>Pterygota</taxon>
        <taxon>Neoptera</taxon>
        <taxon>Endopterygota</taxon>
        <taxon>Hymenoptera</taxon>
        <taxon>Apocrita</taxon>
        <taxon>Aculeata</taxon>
        <taxon>Apoidea</taxon>
        <taxon>Anthophila</taxon>
        <taxon>Apidae</taxon>
        <taxon>Apis</taxon>
    </lineage>
</organism>
<evidence type="ECO:0000313" key="7">
    <source>
        <dbReference type="EMBL" id="PBC26469.1"/>
    </source>
</evidence>
<feature type="transmembrane region" description="Helical" evidence="5">
    <location>
        <begin position="132"/>
        <end position="153"/>
    </location>
</feature>
<dbReference type="EMBL" id="KZ288386">
    <property type="protein sequence ID" value="PBC26469.1"/>
    <property type="molecule type" value="Genomic_DNA"/>
</dbReference>
<feature type="transmembrane region" description="Helical" evidence="5">
    <location>
        <begin position="159"/>
        <end position="177"/>
    </location>
</feature>
<dbReference type="Gene3D" id="1.20.1250.20">
    <property type="entry name" value="MFS general substrate transporter like domains"/>
    <property type="match status" value="1"/>
</dbReference>
<dbReference type="InterPro" id="IPR005828">
    <property type="entry name" value="MFS_sugar_transport-like"/>
</dbReference>
<keyword evidence="3 5" id="KW-1133">Transmembrane helix</keyword>
<feature type="transmembrane region" description="Helical" evidence="5">
    <location>
        <begin position="99"/>
        <end position="120"/>
    </location>
</feature>
<gene>
    <name evidence="7" type="ORF">APICC_09845</name>
</gene>
<evidence type="ECO:0000256" key="3">
    <source>
        <dbReference type="ARBA" id="ARBA00022989"/>
    </source>
</evidence>
<evidence type="ECO:0000259" key="6">
    <source>
        <dbReference type="PROSITE" id="PS50850"/>
    </source>
</evidence>
<dbReference type="AlphaFoldDB" id="A0A2A3E5L7"/>
<dbReference type="InterPro" id="IPR036259">
    <property type="entry name" value="MFS_trans_sf"/>
</dbReference>